<feature type="transmembrane region" description="Helical" evidence="1">
    <location>
        <begin position="70"/>
        <end position="89"/>
    </location>
</feature>
<proteinExistence type="predicted"/>
<reference evidence="2" key="1">
    <citation type="submission" date="2025-08" db="UniProtKB">
        <authorList>
            <consortium name="Ensembl"/>
        </authorList>
    </citation>
    <scope>IDENTIFICATION</scope>
</reference>
<organism evidence="2 3">
    <name type="scientific">Zosterops lateralis melanops</name>
    <dbReference type="NCBI Taxonomy" id="1220523"/>
    <lineage>
        <taxon>Eukaryota</taxon>
        <taxon>Metazoa</taxon>
        <taxon>Chordata</taxon>
        <taxon>Craniata</taxon>
        <taxon>Vertebrata</taxon>
        <taxon>Euteleostomi</taxon>
        <taxon>Archelosauria</taxon>
        <taxon>Archosauria</taxon>
        <taxon>Dinosauria</taxon>
        <taxon>Saurischia</taxon>
        <taxon>Theropoda</taxon>
        <taxon>Coelurosauria</taxon>
        <taxon>Aves</taxon>
        <taxon>Neognathae</taxon>
        <taxon>Neoaves</taxon>
        <taxon>Telluraves</taxon>
        <taxon>Australaves</taxon>
        <taxon>Passeriformes</taxon>
        <taxon>Sylvioidea</taxon>
        <taxon>Zosteropidae</taxon>
        <taxon>Zosterops</taxon>
    </lineage>
</organism>
<keyword evidence="1" id="KW-0472">Membrane</keyword>
<keyword evidence="3" id="KW-1185">Reference proteome</keyword>
<accession>A0A8D2PY95</accession>
<keyword evidence="1" id="KW-1133">Transmembrane helix</keyword>
<dbReference type="AlphaFoldDB" id="A0A8D2PY95"/>
<evidence type="ECO:0000313" key="3">
    <source>
        <dbReference type="Proteomes" id="UP000694401"/>
    </source>
</evidence>
<evidence type="ECO:0000256" key="1">
    <source>
        <dbReference type="SAM" id="Phobius"/>
    </source>
</evidence>
<keyword evidence="1" id="KW-0812">Transmembrane</keyword>
<evidence type="ECO:0000313" key="2">
    <source>
        <dbReference type="Ensembl" id="ENSZLMP00000021018.1"/>
    </source>
</evidence>
<dbReference type="Proteomes" id="UP000694401">
    <property type="component" value="Unassembled WGS sequence"/>
</dbReference>
<reference evidence="2" key="2">
    <citation type="submission" date="2025-09" db="UniProtKB">
        <authorList>
            <consortium name="Ensembl"/>
        </authorList>
    </citation>
    <scope>IDENTIFICATION</scope>
</reference>
<protein>
    <submittedName>
        <fullName evidence="2">Uncharacterized protein</fullName>
    </submittedName>
</protein>
<sequence length="93" mass="10768">MSRFPKPLPRSSFPETDYLARGLQEEPLSAGAREQRDSILRRLQRLQTRSVLIPNSLIQILWNSPDFGDFSFWNFGIFLIYSLISGWGFSPFS</sequence>
<dbReference type="Gene3D" id="6.10.250.220">
    <property type="match status" value="1"/>
</dbReference>
<name>A0A8D2PY95_ZOSLA</name>
<dbReference type="Ensembl" id="ENSZLMT00000021576.1">
    <property type="protein sequence ID" value="ENSZLMP00000021018.1"/>
    <property type="gene ID" value="ENSZLMG00000014409.1"/>
</dbReference>